<protein>
    <submittedName>
        <fullName evidence="1">Uncharacterized protein</fullName>
    </submittedName>
</protein>
<name>A0A0A9CHT2_ARUDO</name>
<sequence length="33" mass="3941">MFIESSNEDLIYLTKRYMIIAGKLRHDQDIPDN</sequence>
<evidence type="ECO:0000313" key="1">
    <source>
        <dbReference type="EMBL" id="JAD72955.1"/>
    </source>
</evidence>
<organism evidence="1">
    <name type="scientific">Arundo donax</name>
    <name type="common">Giant reed</name>
    <name type="synonym">Donax arundinaceus</name>
    <dbReference type="NCBI Taxonomy" id="35708"/>
    <lineage>
        <taxon>Eukaryota</taxon>
        <taxon>Viridiplantae</taxon>
        <taxon>Streptophyta</taxon>
        <taxon>Embryophyta</taxon>
        <taxon>Tracheophyta</taxon>
        <taxon>Spermatophyta</taxon>
        <taxon>Magnoliopsida</taxon>
        <taxon>Liliopsida</taxon>
        <taxon>Poales</taxon>
        <taxon>Poaceae</taxon>
        <taxon>PACMAD clade</taxon>
        <taxon>Arundinoideae</taxon>
        <taxon>Arundineae</taxon>
        <taxon>Arundo</taxon>
    </lineage>
</organism>
<dbReference type="EMBL" id="GBRH01224940">
    <property type="protein sequence ID" value="JAD72955.1"/>
    <property type="molecule type" value="Transcribed_RNA"/>
</dbReference>
<reference evidence="1" key="1">
    <citation type="submission" date="2014-09" db="EMBL/GenBank/DDBJ databases">
        <authorList>
            <person name="Magalhaes I.L.F."/>
            <person name="Oliveira U."/>
            <person name="Santos F.R."/>
            <person name="Vidigal T.H.D.A."/>
            <person name="Brescovit A.D."/>
            <person name="Santos A.J."/>
        </authorList>
    </citation>
    <scope>NUCLEOTIDE SEQUENCE</scope>
    <source>
        <tissue evidence="1">Shoot tissue taken approximately 20 cm above the soil surface</tissue>
    </source>
</reference>
<dbReference type="AlphaFoldDB" id="A0A0A9CHT2"/>
<proteinExistence type="predicted"/>
<reference evidence="1" key="2">
    <citation type="journal article" date="2015" name="Data Brief">
        <title>Shoot transcriptome of the giant reed, Arundo donax.</title>
        <authorList>
            <person name="Barrero R.A."/>
            <person name="Guerrero F.D."/>
            <person name="Moolhuijzen P."/>
            <person name="Goolsby J.A."/>
            <person name="Tidwell J."/>
            <person name="Bellgard S.E."/>
            <person name="Bellgard M.I."/>
        </authorList>
    </citation>
    <scope>NUCLEOTIDE SEQUENCE</scope>
    <source>
        <tissue evidence="1">Shoot tissue taken approximately 20 cm above the soil surface</tissue>
    </source>
</reference>
<accession>A0A0A9CHT2</accession>